<evidence type="ECO:0000256" key="1">
    <source>
        <dbReference type="SAM" id="SignalP"/>
    </source>
</evidence>
<organism evidence="2 3">
    <name type="scientific">Aquabacterium lacunae</name>
    <dbReference type="NCBI Taxonomy" id="2528630"/>
    <lineage>
        <taxon>Bacteria</taxon>
        <taxon>Pseudomonadati</taxon>
        <taxon>Pseudomonadota</taxon>
        <taxon>Betaproteobacteria</taxon>
        <taxon>Burkholderiales</taxon>
        <taxon>Aquabacterium</taxon>
    </lineage>
</organism>
<dbReference type="OrthoDB" id="9779968at2"/>
<dbReference type="EMBL" id="SIXI01000001">
    <property type="protein sequence ID" value="TBO34275.1"/>
    <property type="molecule type" value="Genomic_DNA"/>
</dbReference>
<feature type="chain" id="PRO_5020462882" evidence="1">
    <location>
        <begin position="25"/>
        <end position="443"/>
    </location>
</feature>
<dbReference type="AlphaFoldDB" id="A0A4Q9H547"/>
<accession>A0A4Q9H547</accession>
<keyword evidence="3" id="KW-1185">Reference proteome</keyword>
<gene>
    <name evidence="2" type="ORF">EYS42_02285</name>
</gene>
<dbReference type="InterPro" id="IPR010869">
    <property type="entry name" value="DUF1501"/>
</dbReference>
<reference evidence="2 3" key="1">
    <citation type="submission" date="2019-02" db="EMBL/GenBank/DDBJ databases">
        <title>Aquabacterium sp. strain KMB7.</title>
        <authorList>
            <person name="Chen W.-M."/>
        </authorList>
    </citation>
    <scope>NUCLEOTIDE SEQUENCE [LARGE SCALE GENOMIC DNA]</scope>
    <source>
        <strain evidence="2 3">KMB7</strain>
    </source>
</reference>
<protein>
    <submittedName>
        <fullName evidence="2">DUF1501 domain-containing protein</fullName>
    </submittedName>
</protein>
<proteinExistence type="predicted"/>
<dbReference type="Proteomes" id="UP000292120">
    <property type="component" value="Unassembled WGS sequence"/>
</dbReference>
<evidence type="ECO:0000313" key="3">
    <source>
        <dbReference type="Proteomes" id="UP000292120"/>
    </source>
</evidence>
<dbReference type="InterPro" id="IPR006311">
    <property type="entry name" value="TAT_signal"/>
</dbReference>
<name>A0A4Q9H547_9BURK</name>
<feature type="signal peptide" evidence="1">
    <location>
        <begin position="1"/>
        <end position="24"/>
    </location>
</feature>
<dbReference type="PANTHER" id="PTHR43737">
    <property type="entry name" value="BLL7424 PROTEIN"/>
    <property type="match status" value="1"/>
</dbReference>
<keyword evidence="1" id="KW-0732">Signal</keyword>
<dbReference type="RefSeq" id="WP_130966225.1">
    <property type="nucleotide sequence ID" value="NZ_SIXI01000001.1"/>
</dbReference>
<evidence type="ECO:0000313" key="2">
    <source>
        <dbReference type="EMBL" id="TBO34275.1"/>
    </source>
</evidence>
<dbReference type="PROSITE" id="PS51318">
    <property type="entry name" value="TAT"/>
    <property type="match status" value="1"/>
</dbReference>
<comment type="caution">
    <text evidence="2">The sequence shown here is derived from an EMBL/GenBank/DDBJ whole genome shotgun (WGS) entry which is preliminary data.</text>
</comment>
<dbReference type="Pfam" id="PF07394">
    <property type="entry name" value="DUF1501"/>
    <property type="match status" value="1"/>
</dbReference>
<dbReference type="PANTHER" id="PTHR43737:SF1">
    <property type="entry name" value="DUF1501 DOMAIN-CONTAINING PROTEIN"/>
    <property type="match status" value="1"/>
</dbReference>
<sequence length="443" mass="45758">MMNRREALRLIGHGGAGLSLSALAPSLMAATDGTHYKAVVCIFLFGGNDQSNTIVPTSSAAYSAYRTARPTLALPTNSLLPMTGTGLGLHPNLAGIQGLFNSGKAAVLANVGPLVEPINKAQWNNGQPLVTVPSQLFSHSDQAAHWQTATPTQTSRTGWLGRLSDQLLPTFNGSSQIPGVISAGAPALITTGANGQAFQIAATGKPATPSMAGSMFGAGPSSTLTSRILASDTDNALMRHWSNVSTQAIGRAATLSTAMNSVSVSTAFPATSLGNQLKTIATLIAARSRLGHGRQVFFASMIGFDQHDNLLIDHAKRLQELNDAVKAFHDATVALGVDQQVTTFTASDFGRALLSNGKGSDHGWGGHHFVIGGAVKGGKVYGSFPTVALGGPEDAGQGRLIPTTATDQYAATIAKWFGADATALAAALPNLKNFATQDLGFMA</sequence>